<dbReference type="InterPro" id="IPR043128">
    <property type="entry name" value="Rev_trsase/Diguanyl_cyclase"/>
</dbReference>
<dbReference type="PANTHER" id="PTHR48475">
    <property type="entry name" value="RIBONUCLEASE H"/>
    <property type="match status" value="1"/>
</dbReference>
<dbReference type="InterPro" id="IPR036397">
    <property type="entry name" value="RNaseH_sf"/>
</dbReference>
<comment type="caution">
    <text evidence="1">The sequence shown here is derived from an EMBL/GenBank/DDBJ whole genome shotgun (WGS) entry which is preliminary data.</text>
</comment>
<dbReference type="AlphaFoldDB" id="A0A371EM13"/>
<keyword evidence="2" id="KW-1185">Reference proteome</keyword>
<dbReference type="Gene3D" id="3.30.420.10">
    <property type="entry name" value="Ribonuclease H-like superfamily/Ribonuclease H"/>
    <property type="match status" value="1"/>
</dbReference>
<gene>
    <name evidence="1" type="ORF">CR513_54168</name>
</gene>
<dbReference type="GO" id="GO:0003676">
    <property type="term" value="F:nucleic acid binding"/>
    <property type="evidence" value="ECO:0007669"/>
    <property type="project" value="InterPro"/>
</dbReference>
<dbReference type="SUPFAM" id="SSF56672">
    <property type="entry name" value="DNA/RNA polymerases"/>
    <property type="match status" value="1"/>
</dbReference>
<evidence type="ECO:0008006" key="3">
    <source>
        <dbReference type="Google" id="ProtNLM"/>
    </source>
</evidence>
<dbReference type="PANTHER" id="PTHR48475:SF2">
    <property type="entry name" value="RIBONUCLEASE H"/>
    <property type="match status" value="1"/>
</dbReference>
<evidence type="ECO:0000313" key="2">
    <source>
        <dbReference type="Proteomes" id="UP000257109"/>
    </source>
</evidence>
<reference evidence="1" key="1">
    <citation type="submission" date="2018-05" db="EMBL/GenBank/DDBJ databases">
        <title>Draft genome of Mucuna pruriens seed.</title>
        <authorList>
            <person name="Nnadi N.E."/>
            <person name="Vos R."/>
            <person name="Hasami M.H."/>
            <person name="Devisetty U.K."/>
            <person name="Aguiy J.C."/>
        </authorList>
    </citation>
    <scope>NUCLEOTIDE SEQUENCE [LARGE SCALE GENOMIC DNA]</scope>
    <source>
        <strain evidence="1">JCA_2017</strain>
    </source>
</reference>
<organism evidence="1 2">
    <name type="scientific">Mucuna pruriens</name>
    <name type="common">Velvet bean</name>
    <name type="synonym">Dolichos pruriens</name>
    <dbReference type="NCBI Taxonomy" id="157652"/>
    <lineage>
        <taxon>Eukaryota</taxon>
        <taxon>Viridiplantae</taxon>
        <taxon>Streptophyta</taxon>
        <taxon>Embryophyta</taxon>
        <taxon>Tracheophyta</taxon>
        <taxon>Spermatophyta</taxon>
        <taxon>Magnoliopsida</taxon>
        <taxon>eudicotyledons</taxon>
        <taxon>Gunneridae</taxon>
        <taxon>Pentapetalae</taxon>
        <taxon>rosids</taxon>
        <taxon>fabids</taxon>
        <taxon>Fabales</taxon>
        <taxon>Fabaceae</taxon>
        <taxon>Papilionoideae</taxon>
        <taxon>50 kb inversion clade</taxon>
        <taxon>NPAAA clade</taxon>
        <taxon>indigoferoid/millettioid clade</taxon>
        <taxon>Phaseoleae</taxon>
        <taxon>Mucuna</taxon>
    </lineage>
</organism>
<dbReference type="InterPro" id="IPR043502">
    <property type="entry name" value="DNA/RNA_pol_sf"/>
</dbReference>
<accession>A0A371EM13</accession>
<feature type="non-terminal residue" evidence="1">
    <location>
        <position position="1"/>
    </location>
</feature>
<dbReference type="OrthoDB" id="1730596at2759"/>
<dbReference type="Proteomes" id="UP000257109">
    <property type="component" value="Unassembled WGS sequence"/>
</dbReference>
<evidence type="ECO:0000313" key="1">
    <source>
        <dbReference type="EMBL" id="RDX67004.1"/>
    </source>
</evidence>
<protein>
    <recommendedName>
        <fullName evidence="3">Retrovirus-related Pol polyprotein from transposon 17.6</fullName>
    </recommendedName>
</protein>
<sequence length="213" mass="24020">MPFGLKNDEATYQRLMDKIFEKIIGTDVEVYMDDMVVKSIVAGDHCKALERVFQLMTPVSVTVVQEREGVPHSRLNRLPIKHVLRKPDLADKMVAWSIHLFEFDISYESRGHIKAQVLADFITDMKTGGPTAEEDKGWFLSVDGASNQIGSEAGVILEEPNGVLIEQSLYFEFRANNNQVEYETLLFGMRPAKELEVKTVTAKRVEAHHGPGE</sequence>
<dbReference type="Gene3D" id="3.30.70.270">
    <property type="match status" value="1"/>
</dbReference>
<dbReference type="EMBL" id="QJKJ01013163">
    <property type="protein sequence ID" value="RDX67004.1"/>
    <property type="molecule type" value="Genomic_DNA"/>
</dbReference>
<name>A0A371EM13_MUCPR</name>
<proteinExistence type="predicted"/>